<name>N1ZXL9_9FIRM</name>
<comment type="caution">
    <text evidence="2">The sequence shown here is derived from an EMBL/GenBank/DDBJ whole genome shotgun (WGS) entry which is preliminary data.</text>
</comment>
<accession>N1ZXL9</accession>
<feature type="region of interest" description="Disordered" evidence="1">
    <location>
        <begin position="111"/>
        <end position="131"/>
    </location>
</feature>
<keyword evidence="3" id="KW-1185">Reference proteome</keyword>
<dbReference type="PATRIC" id="fig|1235802.3.peg.6074"/>
<evidence type="ECO:0000313" key="2">
    <source>
        <dbReference type="EMBL" id="EMZ18878.1"/>
    </source>
</evidence>
<dbReference type="AlphaFoldDB" id="N1ZXL9"/>
<dbReference type="eggNOG" id="ENOG5032YB4">
    <property type="taxonomic scope" value="Bacteria"/>
</dbReference>
<evidence type="ECO:0000313" key="3">
    <source>
        <dbReference type="Proteomes" id="UP000012589"/>
    </source>
</evidence>
<dbReference type="HOGENOM" id="CLU_1924406_0_0_9"/>
<evidence type="ECO:0000256" key="1">
    <source>
        <dbReference type="SAM" id="MobiDB-lite"/>
    </source>
</evidence>
<organism evidence="2 3">
    <name type="scientific">Eubacterium plexicaudatum ASF492</name>
    <dbReference type="NCBI Taxonomy" id="1235802"/>
    <lineage>
        <taxon>Bacteria</taxon>
        <taxon>Bacillati</taxon>
        <taxon>Bacillota</taxon>
        <taxon>Clostridia</taxon>
        <taxon>Eubacteriales</taxon>
        <taxon>Eubacteriaceae</taxon>
        <taxon>Eubacterium</taxon>
    </lineage>
</organism>
<gene>
    <name evidence="2" type="ORF">C823_05747</name>
</gene>
<dbReference type="STRING" id="1235802.C823_05747"/>
<dbReference type="Proteomes" id="UP000012589">
    <property type="component" value="Unassembled WGS sequence"/>
</dbReference>
<proteinExistence type="predicted"/>
<protein>
    <submittedName>
        <fullName evidence="2">Uncharacterized protein</fullName>
    </submittedName>
</protein>
<dbReference type="EMBL" id="AQFT01000182">
    <property type="protein sequence ID" value="EMZ18878.1"/>
    <property type="molecule type" value="Genomic_DNA"/>
</dbReference>
<reference evidence="2 3" key="1">
    <citation type="journal article" date="2014" name="Genome Announc.">
        <title>Draft genome sequences of the altered schaedler flora, a defined bacterial community from gnotobiotic mice.</title>
        <authorList>
            <person name="Wannemuehler M.J."/>
            <person name="Overstreet A.M."/>
            <person name="Ward D.V."/>
            <person name="Phillips G.J."/>
        </authorList>
    </citation>
    <scope>NUCLEOTIDE SEQUENCE [LARGE SCALE GENOMIC DNA]</scope>
    <source>
        <strain evidence="2 3">ASF492</strain>
    </source>
</reference>
<sequence>MEKLDKNLLDHAAKLTEGNGPQIVDVYQLQGLAEVHCYLKTAHQFDPAEVDALLQFADPLEAARYCWEMNEHEYSFPICDLLRETRAREIFELAKPEPPAKLSVREQLRAAMKEARQHPAPEERAKGGEAR</sequence>